<name>A0A8H3CUN9_9AGAM</name>
<reference evidence="4" key="1">
    <citation type="submission" date="2021-01" db="EMBL/GenBank/DDBJ databases">
        <authorList>
            <person name="Kaushik A."/>
        </authorList>
    </citation>
    <scope>NUCLEOTIDE SEQUENCE</scope>
    <source>
        <strain evidence="4">AG6-10EEA</strain>
    </source>
</reference>
<sequence length="703" mass="78225">MNLADIFKKGRRKLVKSESHKAPPRTTSPLPDLGLQITNAAQVPTTTPSILASPPLIPRPVSAPPEMGDAEASGFNNDSWPNLTTLLGLLDQSVLLSPLKAVLDELNSFVRFYESAVTARTEIEALRAQLEVLFKDLCGHFTGNVPPLMTVSMLNLCGAIQTELRNLDGNHDRNTISRYFQANCDLDEITASYRRIQGYLERLMLNANLSMWAVMDKQATEIQLAKLTPSLSASYNSAEATLVRRRECTSKTREQVLLDLKAWKSDRNGEKVCWMSGMAGTGKITIAMTLCSTLDGGHELGASFFCNRSLPECRNVKLIWPTIAYQLARFSIPFQGALNQVLERDPDVHTKALRAQFKHMILEPLQHTIHALPTSVVVIIDALDECEDDGGAEQILDVLLEHASKLPIKFFASSRPEPYIRERIGKSAQTSHLILHELDEKMVTADIGTYLREELISILFMDDQLETLVKHAGVLFIYAATVARYIKSGNSQKRLATVLEVSGPGRSSSNKTKQIDALYEAVLASALSNSDLEDSEKEQMKLVLHTVVCAQEPLTVDALARLLKLSSTEVQEALRPLWSVLHVSESGTTNRVSILHASFSNYILDFSRSKQFACDAETHNGKLANLCFKRIEQNQPQFNICNLVSSYVFDKDIPNLDDIINQAIPLDLLYACQYWVVHLNLGHKSNTQAQILHDFLSKRLLCG</sequence>
<comment type="caution">
    <text evidence="4">The sequence shown here is derived from an EMBL/GenBank/DDBJ whole genome shotgun (WGS) entry which is preliminary data.</text>
</comment>
<organism evidence="4 5">
    <name type="scientific">Rhizoctonia solani</name>
    <dbReference type="NCBI Taxonomy" id="456999"/>
    <lineage>
        <taxon>Eukaryota</taxon>
        <taxon>Fungi</taxon>
        <taxon>Dikarya</taxon>
        <taxon>Basidiomycota</taxon>
        <taxon>Agaricomycotina</taxon>
        <taxon>Agaricomycetes</taxon>
        <taxon>Cantharellales</taxon>
        <taxon>Ceratobasidiaceae</taxon>
        <taxon>Rhizoctonia</taxon>
    </lineage>
</organism>
<dbReference type="PANTHER" id="PTHR10039:SF17">
    <property type="entry name" value="FUNGAL STAND N-TERMINAL GOODBYE DOMAIN-CONTAINING PROTEIN-RELATED"/>
    <property type="match status" value="1"/>
</dbReference>
<dbReference type="PANTHER" id="PTHR10039">
    <property type="entry name" value="AMELOGENIN"/>
    <property type="match status" value="1"/>
</dbReference>
<dbReference type="Gene3D" id="3.40.50.300">
    <property type="entry name" value="P-loop containing nucleotide triphosphate hydrolases"/>
    <property type="match status" value="1"/>
</dbReference>
<dbReference type="SUPFAM" id="SSF52540">
    <property type="entry name" value="P-loop containing nucleoside triphosphate hydrolases"/>
    <property type="match status" value="1"/>
</dbReference>
<accession>A0A8H3CUN9</accession>
<proteinExistence type="predicted"/>
<evidence type="ECO:0000256" key="2">
    <source>
        <dbReference type="SAM" id="MobiDB-lite"/>
    </source>
</evidence>
<evidence type="ECO:0000313" key="4">
    <source>
        <dbReference type="EMBL" id="CAE6497638.1"/>
    </source>
</evidence>
<dbReference type="Pfam" id="PF24883">
    <property type="entry name" value="NPHP3_N"/>
    <property type="match status" value="1"/>
</dbReference>
<feature type="region of interest" description="Disordered" evidence="2">
    <location>
        <begin position="10"/>
        <end position="33"/>
    </location>
</feature>
<evidence type="ECO:0000313" key="5">
    <source>
        <dbReference type="Proteomes" id="UP000663853"/>
    </source>
</evidence>
<evidence type="ECO:0000256" key="1">
    <source>
        <dbReference type="ARBA" id="ARBA00022737"/>
    </source>
</evidence>
<dbReference type="InterPro" id="IPR027417">
    <property type="entry name" value="P-loop_NTPase"/>
</dbReference>
<dbReference type="EMBL" id="CAJMXA010003482">
    <property type="protein sequence ID" value="CAE6497638.1"/>
    <property type="molecule type" value="Genomic_DNA"/>
</dbReference>
<feature type="domain" description="Nephrocystin 3-like N-terminal" evidence="3">
    <location>
        <begin position="260"/>
        <end position="415"/>
    </location>
</feature>
<gene>
    <name evidence="4" type="ORF">RDB_LOCUS108523</name>
</gene>
<evidence type="ECO:0000259" key="3">
    <source>
        <dbReference type="Pfam" id="PF24883"/>
    </source>
</evidence>
<keyword evidence="1" id="KW-0677">Repeat</keyword>
<dbReference type="Proteomes" id="UP000663853">
    <property type="component" value="Unassembled WGS sequence"/>
</dbReference>
<dbReference type="InterPro" id="IPR056884">
    <property type="entry name" value="NPHP3-like_N"/>
</dbReference>
<protein>
    <recommendedName>
        <fullName evidence="3">Nephrocystin 3-like N-terminal domain-containing protein</fullName>
    </recommendedName>
</protein>
<dbReference type="AlphaFoldDB" id="A0A8H3CUN9"/>